<dbReference type="EMBL" id="ADMT01000183">
    <property type="protein sequence ID" value="EFF82246.1"/>
    <property type="molecule type" value="Genomic_DNA"/>
</dbReference>
<dbReference type="AlphaFoldDB" id="D4XRD0"/>
<evidence type="ECO:0000313" key="1">
    <source>
        <dbReference type="EMBL" id="EFF82246.1"/>
    </source>
</evidence>
<dbReference type="HOGENOM" id="CLU_170826_0_0_6"/>
<proteinExistence type="predicted"/>
<organism evidence="1 2">
    <name type="scientific">Acinetobacter haemolyticus ATCC 19194</name>
    <dbReference type="NCBI Taxonomy" id="707232"/>
    <lineage>
        <taxon>Bacteria</taxon>
        <taxon>Pseudomonadati</taxon>
        <taxon>Pseudomonadota</taxon>
        <taxon>Gammaproteobacteria</taxon>
        <taxon>Moraxellales</taxon>
        <taxon>Moraxellaceae</taxon>
        <taxon>Acinetobacter</taxon>
    </lineage>
</organism>
<comment type="caution">
    <text evidence="1">The sequence shown here is derived from an EMBL/GenBank/DDBJ whole genome shotgun (WGS) entry which is preliminary data.</text>
</comment>
<evidence type="ECO:0000313" key="2">
    <source>
        <dbReference type="Proteomes" id="UP000003085"/>
    </source>
</evidence>
<name>D4XRD0_ACIHA</name>
<protein>
    <submittedName>
        <fullName evidence="1">Uncharacterized protein</fullName>
    </submittedName>
</protein>
<gene>
    <name evidence="1" type="ORF">HMP0015_2272</name>
</gene>
<sequence length="131" mass="14981">MKLKKFSGGIMKDNLNNDVVVNADAFAIATQMYVRMRRVSGRVIDVMYLVHNKDYARHIADLALATEDQELERYVARLSSLIDLLPDNSVEKAAKTEKVEQPEVSELYSTEVTEEEIYQAQVHHHYIGALR</sequence>
<reference evidence="2" key="1">
    <citation type="submission" date="2010-03" db="EMBL/GenBank/DDBJ databases">
        <title>Complete sequence of Mobiluncus curtisii ATCC 43063.</title>
        <authorList>
            <person name="Muzny D."/>
            <person name="Qin X."/>
            <person name="Deng J."/>
            <person name="Jiang H."/>
            <person name="Liu Y."/>
            <person name="Qu J."/>
            <person name="Song X.-Z."/>
            <person name="Zhang L."/>
            <person name="Thornton R."/>
            <person name="Coyle M."/>
            <person name="Francisco L."/>
            <person name="Jackson L."/>
            <person name="Javaid M."/>
            <person name="Korchina V."/>
            <person name="Kovar C."/>
            <person name="Mata R."/>
            <person name="Mathew T."/>
            <person name="Ngo R."/>
            <person name="Nguyen L."/>
            <person name="Nguyen N."/>
            <person name="Okwuonu G."/>
            <person name="Ongeri F."/>
            <person name="Pham C."/>
            <person name="Simmons D."/>
            <person name="Wilczek-Boney K."/>
            <person name="Hale W."/>
            <person name="Jakkamsetti A."/>
            <person name="Pham P."/>
            <person name="Ruth R."/>
            <person name="San Lucas F."/>
            <person name="Warren J."/>
            <person name="Zhang J."/>
            <person name="Zhao Z."/>
            <person name="Zhou C."/>
            <person name="Zhu D."/>
            <person name="Lee S."/>
            <person name="Bess C."/>
            <person name="Blankenburg K."/>
            <person name="Forbes L."/>
            <person name="Fu Q."/>
            <person name="Gubbala S."/>
            <person name="Hirani K."/>
            <person name="Jayaseelan J.C."/>
            <person name="Lara F."/>
            <person name="Munidasa M."/>
            <person name="Palculict T."/>
            <person name="Patil S."/>
            <person name="Pu L.-L."/>
            <person name="Saada N."/>
            <person name="Tang L."/>
            <person name="Weissenberger G."/>
            <person name="Zhu Y."/>
            <person name="Hemphill L."/>
            <person name="Shang Y."/>
            <person name="Youmans B."/>
            <person name="Ayvaz T."/>
            <person name="Ross M."/>
            <person name="Santibanez J."/>
            <person name="Aqrawi P."/>
            <person name="Gross S."/>
            <person name="Joshi V."/>
            <person name="Fowler G."/>
            <person name="Nazareth L."/>
            <person name="Reid J."/>
            <person name="Worley K."/>
            <person name="Petrosino J."/>
            <person name="Highlander S."/>
            <person name="Gibbs R."/>
            <person name="Gibbs R."/>
        </authorList>
    </citation>
    <scope>NUCLEOTIDE SEQUENCE [LARGE SCALE GENOMIC DNA]</scope>
    <source>
        <strain evidence="2">ATCC 19194</strain>
    </source>
</reference>
<dbReference type="Proteomes" id="UP000003085">
    <property type="component" value="Unassembled WGS sequence"/>
</dbReference>
<accession>D4XRD0</accession>